<keyword evidence="5" id="KW-1185">Reference proteome</keyword>
<organism evidence="4 5">
    <name type="scientific">Nocardia seriolae</name>
    <dbReference type="NCBI Taxonomy" id="37332"/>
    <lineage>
        <taxon>Bacteria</taxon>
        <taxon>Bacillati</taxon>
        <taxon>Actinomycetota</taxon>
        <taxon>Actinomycetes</taxon>
        <taxon>Mycobacteriales</taxon>
        <taxon>Nocardiaceae</taxon>
        <taxon>Nocardia</taxon>
    </lineage>
</organism>
<dbReference type="EMBL" id="BBYQ01000007">
    <property type="protein sequence ID" value="GAP26599.1"/>
    <property type="molecule type" value="Genomic_DNA"/>
</dbReference>
<reference evidence="5" key="1">
    <citation type="submission" date="2015-07" db="EMBL/GenBank/DDBJ databases">
        <title>Nocardia seriolae U-1 whole genome shotgun sequence.</title>
        <authorList>
            <person name="Imajoh M."/>
            <person name="Fukumoto Y."/>
            <person name="Sukeda M."/>
            <person name="Yamane J."/>
            <person name="Yamasaki K."/>
            <person name="Shimizu M."/>
            <person name="Ohnishi K."/>
            <person name="Oshima S."/>
        </authorList>
    </citation>
    <scope>NUCLEOTIDE SEQUENCE [LARGE SCALE GENOMIC DNA]</scope>
    <source>
        <strain evidence="5">U-1</strain>
    </source>
</reference>
<dbReference type="Pfam" id="PF17940">
    <property type="entry name" value="TetR_C_31"/>
    <property type="match status" value="1"/>
</dbReference>
<feature type="DNA-binding region" description="H-T-H motif" evidence="2">
    <location>
        <begin position="28"/>
        <end position="47"/>
    </location>
</feature>
<comment type="caution">
    <text evidence="4">The sequence shown here is derived from an EMBL/GenBank/DDBJ whole genome shotgun (WGS) entry which is preliminary data.</text>
</comment>
<dbReference type="InterPro" id="IPR009057">
    <property type="entry name" value="Homeodomain-like_sf"/>
</dbReference>
<evidence type="ECO:0000259" key="3">
    <source>
        <dbReference type="PROSITE" id="PS50977"/>
    </source>
</evidence>
<evidence type="ECO:0000313" key="5">
    <source>
        <dbReference type="Proteomes" id="UP000037179"/>
    </source>
</evidence>
<dbReference type="PROSITE" id="PS50977">
    <property type="entry name" value="HTH_TETR_2"/>
    <property type="match status" value="1"/>
</dbReference>
<keyword evidence="1 2" id="KW-0238">DNA-binding</keyword>
<reference evidence="4 5" key="2">
    <citation type="journal article" date="2016" name="Genome Announc.">
        <title>Draft Genome Sequence of Erythromycin- and Oxytetracycline-Sensitive Nocardia seriolae Strain U-1 (NBRC 110359).</title>
        <authorList>
            <person name="Imajoh M."/>
            <person name="Sukeda M."/>
            <person name="Shimizu M."/>
            <person name="Yamane J."/>
            <person name="Ohnishi K."/>
            <person name="Oshima S."/>
        </authorList>
    </citation>
    <scope>NUCLEOTIDE SEQUENCE [LARGE SCALE GENOMIC DNA]</scope>
    <source>
        <strain evidence="4 5">U-1</strain>
    </source>
</reference>
<protein>
    <submittedName>
        <fullName evidence="4">TetR family transcriptional regulator</fullName>
    </submittedName>
</protein>
<evidence type="ECO:0000256" key="2">
    <source>
        <dbReference type="PROSITE-ProRule" id="PRU00335"/>
    </source>
</evidence>
<evidence type="ECO:0000256" key="1">
    <source>
        <dbReference type="ARBA" id="ARBA00023125"/>
    </source>
</evidence>
<sequence length="187" mass="20489">MTDTADRRTRLADAAIETLATAGQRGLTHRSVDQAANLPEGSCSNHFRTRESLLEAAVARLAEHDARELALLPTEARDPDELARLITDLIAKWTTVDRTRMLARYELALESTRRPKLRKALRDSGLRLRTTAADLLSTLGAPDPAARAHALVACIDGLIFDRLAGAGEPGTEQIYEAVRILLRGYLP</sequence>
<dbReference type="InterPro" id="IPR041583">
    <property type="entry name" value="TetR_C_31"/>
</dbReference>
<evidence type="ECO:0000313" key="4">
    <source>
        <dbReference type="EMBL" id="GAP26599.1"/>
    </source>
</evidence>
<dbReference type="InterPro" id="IPR001647">
    <property type="entry name" value="HTH_TetR"/>
</dbReference>
<dbReference type="AlphaFoldDB" id="A0ABC9YMA3"/>
<dbReference type="SUPFAM" id="SSF48498">
    <property type="entry name" value="Tetracyclin repressor-like, C-terminal domain"/>
    <property type="match status" value="1"/>
</dbReference>
<dbReference type="InterPro" id="IPR036271">
    <property type="entry name" value="Tet_transcr_reg_TetR-rel_C_sf"/>
</dbReference>
<proteinExistence type="predicted"/>
<dbReference type="SUPFAM" id="SSF46689">
    <property type="entry name" value="Homeodomain-like"/>
    <property type="match status" value="1"/>
</dbReference>
<dbReference type="GO" id="GO:0003677">
    <property type="term" value="F:DNA binding"/>
    <property type="evidence" value="ECO:0007669"/>
    <property type="project" value="UniProtKB-UniRule"/>
</dbReference>
<dbReference type="RefSeq" id="WP_158544027.1">
    <property type="nucleotide sequence ID" value="NZ_AP017900.1"/>
</dbReference>
<gene>
    <name evidence="4" type="ORF">NSK11_contig00007-0083</name>
</gene>
<feature type="domain" description="HTH tetR-type" evidence="3">
    <location>
        <begin position="5"/>
        <end position="65"/>
    </location>
</feature>
<dbReference type="GeneID" id="93374343"/>
<accession>A0ABC9YMA3</accession>
<dbReference type="Proteomes" id="UP000037179">
    <property type="component" value="Unassembled WGS sequence"/>
</dbReference>
<dbReference type="Gene3D" id="1.10.357.10">
    <property type="entry name" value="Tetracycline Repressor, domain 2"/>
    <property type="match status" value="1"/>
</dbReference>
<name>A0ABC9YMA3_9NOCA</name>